<dbReference type="SUPFAM" id="SSF64167">
    <property type="entry name" value="SurE-like"/>
    <property type="match status" value="1"/>
</dbReference>
<reference evidence="2 3" key="1">
    <citation type="submission" date="2019-06" db="EMBL/GenBank/DDBJ databases">
        <authorList>
            <person name="Broberg M."/>
        </authorList>
    </citation>
    <scope>NUCLEOTIDE SEQUENCE [LARGE SCALE GENOMIC DNA]</scope>
</reference>
<dbReference type="InterPro" id="IPR036523">
    <property type="entry name" value="SurE-like_sf"/>
</dbReference>
<comment type="caution">
    <text evidence="2">The sequence shown here is derived from an EMBL/GenBank/DDBJ whole genome shotgun (WGS) entry which is preliminary data.</text>
</comment>
<dbReference type="InterPro" id="IPR002828">
    <property type="entry name" value="SurE-like_Pase/nucleotidase"/>
</dbReference>
<sequence length="276" mass="29809">MHILVVNDDGPPSSVSPYVGHLVDALQARDHLVSVILPHTQRSWIGKAHLINETITCTESREPGQEGWIIANSSPAGCIQLGTHHFFKERGPIDLIVSGPNYGQNITALYAMSSGTLGGALEGALSGYRAIAISFDKPLGVTTDALVATARQGVKIIEALVEKWHPNSSVELYSINMPIADDISKRKVVWTTIFGNRWNNHGAFVEVGERLPSSQDDQTTSRTFRWGPRLDGADGFKAAVDGEDVWAIAQGYISITPLTANFSTPTNALQADPLVL</sequence>
<dbReference type="Proteomes" id="UP000766486">
    <property type="component" value="Unassembled WGS sequence"/>
</dbReference>
<evidence type="ECO:0000313" key="2">
    <source>
        <dbReference type="EMBL" id="VUC23543.1"/>
    </source>
</evidence>
<proteinExistence type="predicted"/>
<dbReference type="EMBL" id="CABFNS010000709">
    <property type="protein sequence ID" value="VUC23543.1"/>
    <property type="molecule type" value="Genomic_DNA"/>
</dbReference>
<protein>
    <recommendedName>
        <fullName evidence="1">Survival protein SurE-like phosphatase/nucleotidase domain-containing protein</fullName>
    </recommendedName>
</protein>
<dbReference type="InterPro" id="IPR027746">
    <property type="entry name" value="TTL"/>
</dbReference>
<dbReference type="Pfam" id="PF01975">
    <property type="entry name" value="SurE"/>
    <property type="match status" value="1"/>
</dbReference>
<accession>A0ABY6TYW1</accession>
<organism evidence="2 3">
    <name type="scientific">Bionectria ochroleuca</name>
    <name type="common">Gliocladium roseum</name>
    <dbReference type="NCBI Taxonomy" id="29856"/>
    <lineage>
        <taxon>Eukaryota</taxon>
        <taxon>Fungi</taxon>
        <taxon>Dikarya</taxon>
        <taxon>Ascomycota</taxon>
        <taxon>Pezizomycotina</taxon>
        <taxon>Sordariomycetes</taxon>
        <taxon>Hypocreomycetidae</taxon>
        <taxon>Hypocreales</taxon>
        <taxon>Bionectriaceae</taxon>
        <taxon>Clonostachys</taxon>
    </lineage>
</organism>
<dbReference type="PANTHER" id="PTHR47551:SF1">
    <property type="entry name" value="TUBULIN--TYROSINE LIGASE PBY1-RELATED"/>
    <property type="match status" value="1"/>
</dbReference>
<evidence type="ECO:0000259" key="1">
    <source>
        <dbReference type="Pfam" id="PF01975"/>
    </source>
</evidence>
<evidence type="ECO:0000313" key="3">
    <source>
        <dbReference type="Proteomes" id="UP000766486"/>
    </source>
</evidence>
<gene>
    <name evidence="2" type="ORF">CLO192961_LOCUS120434</name>
</gene>
<dbReference type="Gene3D" id="3.40.1210.10">
    <property type="entry name" value="Survival protein SurE-like phosphatase/nucleotidase"/>
    <property type="match status" value="1"/>
</dbReference>
<keyword evidence="3" id="KW-1185">Reference proteome</keyword>
<feature type="domain" description="Survival protein SurE-like phosphatase/nucleotidase" evidence="1">
    <location>
        <begin position="3"/>
        <end position="199"/>
    </location>
</feature>
<name>A0ABY6TYW1_BIOOC</name>
<dbReference type="NCBIfam" id="TIGR00087">
    <property type="entry name" value="surE"/>
    <property type="match status" value="1"/>
</dbReference>
<dbReference type="PANTHER" id="PTHR47551">
    <property type="entry name" value="TUBULIN--TYROSINE LIGASE PBY1-RELATED"/>
    <property type="match status" value="1"/>
</dbReference>